<reference evidence="1" key="1">
    <citation type="submission" date="2020-01" db="EMBL/GenBank/DDBJ databases">
        <title>Whole-genome analyses of novel actinobacteria.</title>
        <authorList>
            <person name="Sahin N."/>
        </authorList>
    </citation>
    <scope>NUCLEOTIDE SEQUENCE</scope>
    <source>
        <strain evidence="1">YC537</strain>
    </source>
</reference>
<protein>
    <submittedName>
        <fullName evidence="1">Uncharacterized protein</fullName>
    </submittedName>
</protein>
<dbReference type="AlphaFoldDB" id="A0A964UNC4"/>
<proteinExistence type="predicted"/>
<dbReference type="EMBL" id="JAAAHS010000037">
    <property type="protein sequence ID" value="NBE51365.1"/>
    <property type="molecule type" value="Genomic_DNA"/>
</dbReference>
<name>A0A964UNC4_9ACTN</name>
<gene>
    <name evidence="1" type="ORF">GUY60_07990</name>
</gene>
<comment type="caution">
    <text evidence="1">The sequence shown here is derived from an EMBL/GenBank/DDBJ whole genome shotgun (WGS) entry which is preliminary data.</text>
</comment>
<evidence type="ECO:0000313" key="2">
    <source>
        <dbReference type="Proteomes" id="UP000598297"/>
    </source>
</evidence>
<dbReference type="Proteomes" id="UP000598297">
    <property type="component" value="Unassembled WGS sequence"/>
</dbReference>
<evidence type="ECO:0000313" key="1">
    <source>
        <dbReference type="EMBL" id="NBE51365.1"/>
    </source>
</evidence>
<organism evidence="1 2">
    <name type="scientific">Streptomyces boluensis</name>
    <dbReference type="NCBI Taxonomy" id="1775135"/>
    <lineage>
        <taxon>Bacteria</taxon>
        <taxon>Bacillati</taxon>
        <taxon>Actinomycetota</taxon>
        <taxon>Actinomycetes</taxon>
        <taxon>Kitasatosporales</taxon>
        <taxon>Streptomycetaceae</taxon>
        <taxon>Streptomyces</taxon>
    </lineage>
</organism>
<accession>A0A964UNC4</accession>
<sequence length="79" mass="8097">MAEHERKVSSGATVEAAEAARDELAAALGTAGITLPSLRVDPLSYGDERGESTFALVELGRCNIPTALAMAAALRAGRA</sequence>
<keyword evidence="2" id="KW-1185">Reference proteome</keyword>